<dbReference type="AlphaFoldDB" id="A0A9Q8WL79"/>
<proteinExistence type="predicted"/>
<evidence type="ECO:0000313" key="2">
    <source>
        <dbReference type="Proteomes" id="UP000830671"/>
    </source>
</evidence>
<protein>
    <submittedName>
        <fullName evidence="1">Uncharacterized protein</fullName>
    </submittedName>
</protein>
<dbReference type="KEGG" id="clup:CLUP02_12252"/>
<evidence type="ECO:0000313" key="1">
    <source>
        <dbReference type="EMBL" id="UQC86750.1"/>
    </source>
</evidence>
<reference evidence="1" key="1">
    <citation type="journal article" date="2021" name="Mol. Plant Microbe Interact.">
        <title>Complete Genome Sequence of the Plant-Pathogenic Fungus Colletotrichum lupini.</title>
        <authorList>
            <person name="Baroncelli R."/>
            <person name="Pensec F."/>
            <person name="Da Lio D."/>
            <person name="Boufleur T."/>
            <person name="Vicente I."/>
            <person name="Sarrocco S."/>
            <person name="Picot A."/>
            <person name="Baraldi E."/>
            <person name="Sukno S."/>
            <person name="Thon M."/>
            <person name="Le Floch G."/>
        </authorList>
    </citation>
    <scope>NUCLEOTIDE SEQUENCE</scope>
    <source>
        <strain evidence="1">IMI 504893</strain>
    </source>
</reference>
<name>A0A9Q8WL79_9PEZI</name>
<keyword evidence="2" id="KW-1185">Reference proteome</keyword>
<accession>A0A9Q8WL79</accession>
<dbReference type="RefSeq" id="XP_049148361.1">
    <property type="nucleotide sequence ID" value="XM_049291216.1"/>
</dbReference>
<dbReference type="GeneID" id="73346226"/>
<organism evidence="1 2">
    <name type="scientific">Colletotrichum lupini</name>
    <dbReference type="NCBI Taxonomy" id="145971"/>
    <lineage>
        <taxon>Eukaryota</taxon>
        <taxon>Fungi</taxon>
        <taxon>Dikarya</taxon>
        <taxon>Ascomycota</taxon>
        <taxon>Pezizomycotina</taxon>
        <taxon>Sordariomycetes</taxon>
        <taxon>Hypocreomycetidae</taxon>
        <taxon>Glomerellales</taxon>
        <taxon>Glomerellaceae</taxon>
        <taxon>Colletotrichum</taxon>
        <taxon>Colletotrichum acutatum species complex</taxon>
    </lineage>
</organism>
<sequence length="251" mass="28035">MADCISLILYRCANLFERFIKGYLGTKDDHLKALSDIGRWIYLLRVIDPMYVLQDVVYHFALFDKAGGLKGLGRLTSSVMASNSQEREMHFDLTPDLECARCAGDGNGIDETYMVIFSLVFIRLGMLSWGGSVSAIHLASASSSRLYCSRRREEETGINSVKNTVEKFPNYLSLEALGHESSYLHVGNLNKLQIPPFTVRNIPFTATSENLSSMTDPPDLILLARRVAERNGHLIPNAVEFEPLKGAWARA</sequence>
<dbReference type="EMBL" id="CP019478">
    <property type="protein sequence ID" value="UQC86750.1"/>
    <property type="molecule type" value="Genomic_DNA"/>
</dbReference>
<dbReference type="Proteomes" id="UP000830671">
    <property type="component" value="Chromosome 6"/>
</dbReference>
<gene>
    <name evidence="1" type="ORF">CLUP02_12252</name>
</gene>